<dbReference type="GO" id="GO:0019905">
    <property type="term" value="F:syntaxin binding"/>
    <property type="evidence" value="ECO:0007669"/>
    <property type="project" value="TreeGrafter"/>
</dbReference>
<dbReference type="PANTHER" id="PTHR10241">
    <property type="entry name" value="LETHAL 2 GIANT LARVAE PROTEIN"/>
    <property type="match status" value="1"/>
</dbReference>
<dbReference type="InterPro" id="IPR036322">
    <property type="entry name" value="WD40_repeat_dom_sf"/>
</dbReference>
<dbReference type="GO" id="GO:0005886">
    <property type="term" value="C:plasma membrane"/>
    <property type="evidence" value="ECO:0007669"/>
    <property type="project" value="TreeGrafter"/>
</dbReference>
<dbReference type="EMBL" id="JAYKXN010000008">
    <property type="protein sequence ID" value="KAK7262765.1"/>
    <property type="molecule type" value="Genomic_DNA"/>
</dbReference>
<dbReference type="GO" id="GO:0005096">
    <property type="term" value="F:GTPase activator activity"/>
    <property type="evidence" value="ECO:0007669"/>
    <property type="project" value="TreeGrafter"/>
</dbReference>
<evidence type="ECO:0000256" key="2">
    <source>
        <dbReference type="ARBA" id="ARBA00022483"/>
    </source>
</evidence>
<evidence type="ECO:0000313" key="6">
    <source>
        <dbReference type="Proteomes" id="UP001359559"/>
    </source>
</evidence>
<feature type="domain" description="Lethal giant larvae (Lgl)-like C-terminal" evidence="4">
    <location>
        <begin position="593"/>
        <end position="836"/>
    </location>
</feature>
<accession>A0AAN9I3Z0</accession>
<name>A0AAN9I3Z0_CLITE</name>
<dbReference type="GO" id="GO:0005737">
    <property type="term" value="C:cytoplasm"/>
    <property type="evidence" value="ECO:0007669"/>
    <property type="project" value="TreeGrafter"/>
</dbReference>
<dbReference type="SUPFAM" id="SSF50978">
    <property type="entry name" value="WD40 repeat-like"/>
    <property type="match status" value="2"/>
</dbReference>
<dbReference type="InterPro" id="IPR001680">
    <property type="entry name" value="WD40_rpt"/>
</dbReference>
<organism evidence="5 6">
    <name type="scientific">Clitoria ternatea</name>
    <name type="common">Butterfly pea</name>
    <dbReference type="NCBI Taxonomy" id="43366"/>
    <lineage>
        <taxon>Eukaryota</taxon>
        <taxon>Viridiplantae</taxon>
        <taxon>Streptophyta</taxon>
        <taxon>Embryophyta</taxon>
        <taxon>Tracheophyta</taxon>
        <taxon>Spermatophyta</taxon>
        <taxon>Magnoliopsida</taxon>
        <taxon>eudicotyledons</taxon>
        <taxon>Gunneridae</taxon>
        <taxon>Pentapetalae</taxon>
        <taxon>rosids</taxon>
        <taxon>fabids</taxon>
        <taxon>Fabales</taxon>
        <taxon>Fabaceae</taxon>
        <taxon>Papilionoideae</taxon>
        <taxon>50 kb inversion clade</taxon>
        <taxon>NPAAA clade</taxon>
        <taxon>indigoferoid/millettioid clade</taxon>
        <taxon>Phaseoleae</taxon>
        <taxon>Clitoria</taxon>
    </lineage>
</organism>
<reference evidence="5 6" key="1">
    <citation type="submission" date="2024-01" db="EMBL/GenBank/DDBJ databases">
        <title>The genomes of 5 underutilized Papilionoideae crops provide insights into root nodulation and disease resistance.</title>
        <authorList>
            <person name="Yuan L."/>
        </authorList>
    </citation>
    <scope>NUCLEOTIDE SEQUENCE [LARGE SCALE GENOMIC DNA]</scope>
    <source>
        <strain evidence="5">LY-2023</strain>
        <tissue evidence="5">Leaf</tissue>
    </source>
</reference>
<sequence>MESSKMFVKKLVEKASIKKPSGNTSDGLKASDVDPRLVFHQGVPLGGAKFAYDTIQKILALSTKDGRIKLYGKDNAQAMLESSEPLPSKFLQFIQNQGVLINVTSNNHVEVWDIGKKQLSDAYIAKEEITCLAVIQHSFYVYLGHSNGNISVLKLDQEPWHLVKMKYTIPFSASYGVGNSEVSDDTIVTHILPQTAAESKRVLIIFRNGQIVLWDIRESKSIFRTGGNMLQPLHNETKKVTSACWACPFGSKVVVGYNNGELFIWSIPSLSRGNGSTSEYSNQNTPLLKHNLAYKSDKISIGSIKWVYAGGKASRLYVMGASDHATSNLLQVVMLNEHTESRTIKLGLHLSECCIDMDIISTSTEQGKNTQDSFLLLGKSGHLYLYNDSLIERYLLQCQSKSTPSLPKEIIVKLPLTDSSITIAKFITNNPNVSNSEDEYYRQLVKNYPLFVPSETNQKDGNSLSSAKFTGFSKVQNLYITGHGNGAVTFWDASCPFFTPILQLKQQSENDFSLSGIPLTALYFDSNSPLLVSGDQCGTVRIFRFKPEPYVTSSFMSLSGTKKGTDHIIQSVKLVKINAAILSINIDHSSKHLAVGSDQGHVSVFNIDGPTLLYQKHITSEISAGIISLQFQICSWHGFEKNILVIGTKDSSVLSLDNESGNTLSTGTVHPKKPSKALLMQVLDGQGEPITTSLTKDGVDMSEGNHIEDATSKPLYILLCSEKALYVYSLVHAVQGVKKVLYKKKFHSSSCCWASTFYSPSDIGLILLFTNGKLELRSLPELSLIVETSIRGFTYSPPKSKSSSDSQICCSSRGDLVLVNGYQEIFVVSSLVQRNIFRLLDSVSCIYKKEMMLSQEELVPGPIIHKEKKKGIFSSVIKDFTSSKEKHVLLMETEDSKESIQELSVIFSNENFPCDADNNDNLAADEYELELSIDDIDFDDHEEKRKDQSLLGALNKKKLTGKLQALKGRLKEMKSTMQKTSSKEEQHDEQTGAVDQIKKKYGFSSSSSNETSVAELAESKLQENVKKLQGINLRAAEMQDKAKSFSSLANQVLRTAEQDKLNKNFTN</sequence>
<dbReference type="GO" id="GO:0006893">
    <property type="term" value="P:Golgi to plasma membrane transport"/>
    <property type="evidence" value="ECO:0007669"/>
    <property type="project" value="TreeGrafter"/>
</dbReference>
<proteinExistence type="inferred from homology"/>
<keyword evidence="2" id="KW-0268">Exocytosis</keyword>
<dbReference type="AlphaFoldDB" id="A0AAN9I3Z0"/>
<evidence type="ECO:0000256" key="3">
    <source>
        <dbReference type="SAM" id="MobiDB-lite"/>
    </source>
</evidence>
<evidence type="ECO:0000313" key="5">
    <source>
        <dbReference type="EMBL" id="KAK7262765.1"/>
    </source>
</evidence>
<comment type="similarity">
    <text evidence="1">Belongs to the WD repeat L(2)GL family.</text>
</comment>
<gene>
    <name evidence="5" type="ORF">RJT34_30345</name>
</gene>
<dbReference type="CDD" id="cd15873">
    <property type="entry name" value="R-SNARE_STXBP5_6"/>
    <property type="match status" value="1"/>
</dbReference>
<keyword evidence="6" id="KW-1185">Reference proteome</keyword>
<feature type="compositionally biased region" description="Basic and acidic residues" evidence="3">
    <location>
        <begin position="981"/>
        <end position="990"/>
    </location>
</feature>
<feature type="region of interest" description="Disordered" evidence="3">
    <location>
        <begin position="972"/>
        <end position="993"/>
    </location>
</feature>
<dbReference type="Proteomes" id="UP001359559">
    <property type="component" value="Unassembled WGS sequence"/>
</dbReference>
<dbReference type="InterPro" id="IPR013905">
    <property type="entry name" value="Lgl_C_dom"/>
</dbReference>
<dbReference type="SMART" id="SM00320">
    <property type="entry name" value="WD40"/>
    <property type="match status" value="5"/>
</dbReference>
<dbReference type="Pfam" id="PF08596">
    <property type="entry name" value="Lgl_C"/>
    <property type="match status" value="1"/>
</dbReference>
<dbReference type="GO" id="GO:0045159">
    <property type="term" value="F:myosin II binding"/>
    <property type="evidence" value="ECO:0007669"/>
    <property type="project" value="TreeGrafter"/>
</dbReference>
<evidence type="ECO:0000256" key="1">
    <source>
        <dbReference type="ARBA" id="ARBA00008070"/>
    </source>
</evidence>
<comment type="caution">
    <text evidence="5">The sequence shown here is derived from an EMBL/GenBank/DDBJ whole genome shotgun (WGS) entry which is preliminary data.</text>
</comment>
<evidence type="ECO:0000259" key="4">
    <source>
        <dbReference type="Pfam" id="PF08596"/>
    </source>
</evidence>
<dbReference type="InterPro" id="IPR015943">
    <property type="entry name" value="WD40/YVTN_repeat-like_dom_sf"/>
</dbReference>
<protein>
    <recommendedName>
        <fullName evidence="4">Lethal giant larvae (Lgl)-like C-terminal domain-containing protein</fullName>
    </recommendedName>
</protein>
<dbReference type="Gene3D" id="2.130.10.10">
    <property type="entry name" value="YVTN repeat-like/Quinoprotein amine dehydrogenase"/>
    <property type="match status" value="3"/>
</dbReference>
<dbReference type="FunFam" id="2.130.10.10:FF:002568">
    <property type="entry name" value="Syntaxin-binding protein 5 isoform A"/>
    <property type="match status" value="1"/>
</dbReference>
<dbReference type="GO" id="GO:0006887">
    <property type="term" value="P:exocytosis"/>
    <property type="evidence" value="ECO:0007669"/>
    <property type="project" value="UniProtKB-KW"/>
</dbReference>
<dbReference type="PANTHER" id="PTHR10241:SF39">
    <property type="entry name" value="TRANSCRIPTION FACTOR WD40-LIKE FAMILY-RELATED"/>
    <property type="match status" value="1"/>
</dbReference>